<sequence>MSHLMLRQSREVKPIIRKHALNRAAHSLPAQRSTNKIGKKNCRSKSNSLCPQVERSQSHMHNTRRQNVFRIPQTNIWDNEEQQTDSILPAAIVSLDNE</sequence>
<protein>
    <submittedName>
        <fullName evidence="2">Uncharacterized protein</fullName>
    </submittedName>
</protein>
<dbReference type="EMBL" id="JBJQND010000011">
    <property type="protein sequence ID" value="KAL3860915.1"/>
    <property type="molecule type" value="Genomic_DNA"/>
</dbReference>
<comment type="caution">
    <text evidence="2">The sequence shown here is derived from an EMBL/GenBank/DDBJ whole genome shotgun (WGS) entry which is preliminary data.</text>
</comment>
<dbReference type="AlphaFoldDB" id="A0ABD3VH61"/>
<keyword evidence="3" id="KW-1185">Reference proteome</keyword>
<proteinExistence type="predicted"/>
<name>A0ABD3VH61_SINWO</name>
<accession>A0ABD3VH61</accession>
<feature type="region of interest" description="Disordered" evidence="1">
    <location>
        <begin position="25"/>
        <end position="66"/>
    </location>
</feature>
<evidence type="ECO:0000313" key="3">
    <source>
        <dbReference type="Proteomes" id="UP001634394"/>
    </source>
</evidence>
<dbReference type="Proteomes" id="UP001634394">
    <property type="component" value="Unassembled WGS sequence"/>
</dbReference>
<reference evidence="2 3" key="1">
    <citation type="submission" date="2024-11" db="EMBL/GenBank/DDBJ databases">
        <title>Chromosome-level genome assembly of the freshwater bivalve Anodonta woodiana.</title>
        <authorList>
            <person name="Chen X."/>
        </authorList>
    </citation>
    <scope>NUCLEOTIDE SEQUENCE [LARGE SCALE GENOMIC DNA]</scope>
    <source>
        <strain evidence="2">MN2024</strain>
        <tissue evidence="2">Gills</tissue>
    </source>
</reference>
<gene>
    <name evidence="2" type="ORF">ACJMK2_007010</name>
</gene>
<evidence type="ECO:0000256" key="1">
    <source>
        <dbReference type="SAM" id="MobiDB-lite"/>
    </source>
</evidence>
<organism evidence="2 3">
    <name type="scientific">Sinanodonta woodiana</name>
    <name type="common">Chinese pond mussel</name>
    <name type="synonym">Anodonta woodiana</name>
    <dbReference type="NCBI Taxonomy" id="1069815"/>
    <lineage>
        <taxon>Eukaryota</taxon>
        <taxon>Metazoa</taxon>
        <taxon>Spiralia</taxon>
        <taxon>Lophotrochozoa</taxon>
        <taxon>Mollusca</taxon>
        <taxon>Bivalvia</taxon>
        <taxon>Autobranchia</taxon>
        <taxon>Heteroconchia</taxon>
        <taxon>Palaeoheterodonta</taxon>
        <taxon>Unionida</taxon>
        <taxon>Unionoidea</taxon>
        <taxon>Unionidae</taxon>
        <taxon>Unioninae</taxon>
        <taxon>Sinanodonta</taxon>
    </lineage>
</organism>
<evidence type="ECO:0000313" key="2">
    <source>
        <dbReference type="EMBL" id="KAL3860915.1"/>
    </source>
</evidence>